<evidence type="ECO:0000313" key="2">
    <source>
        <dbReference type="EMBL" id="KAJ4457372.1"/>
    </source>
</evidence>
<evidence type="ECO:0000256" key="1">
    <source>
        <dbReference type="SAM" id="Phobius"/>
    </source>
</evidence>
<comment type="caution">
    <text evidence="2">The sequence shown here is derived from an EMBL/GenBank/DDBJ whole genome shotgun (WGS) entry which is preliminary data.</text>
</comment>
<protein>
    <submittedName>
        <fullName evidence="2">Uncharacterized protein</fullName>
    </submittedName>
</protein>
<dbReference type="PANTHER" id="PTHR36220">
    <property type="entry name" value="UNNAMED PRODUCT"/>
    <property type="match status" value="1"/>
</dbReference>
<reference evidence="2" key="1">
    <citation type="journal article" date="2022" name="bioRxiv">
        <title>Genomics of Preaxostyla Flagellates Illuminates Evolutionary Transitions and the Path Towards Mitochondrial Loss.</title>
        <authorList>
            <person name="Novak L.V.F."/>
            <person name="Treitli S.C."/>
            <person name="Pyrih J."/>
            <person name="Halakuc P."/>
            <person name="Pipaliya S.V."/>
            <person name="Vacek V."/>
            <person name="Brzon O."/>
            <person name="Soukal P."/>
            <person name="Eme L."/>
            <person name="Dacks J.B."/>
            <person name="Karnkowska A."/>
            <person name="Elias M."/>
            <person name="Hampl V."/>
        </authorList>
    </citation>
    <scope>NUCLEOTIDE SEQUENCE</scope>
    <source>
        <strain evidence="2">RCP-MX</strain>
    </source>
</reference>
<name>A0ABQ8UG67_9EUKA</name>
<feature type="transmembrane region" description="Helical" evidence="1">
    <location>
        <begin position="73"/>
        <end position="97"/>
    </location>
</feature>
<organism evidence="2 3">
    <name type="scientific">Paratrimastix pyriformis</name>
    <dbReference type="NCBI Taxonomy" id="342808"/>
    <lineage>
        <taxon>Eukaryota</taxon>
        <taxon>Metamonada</taxon>
        <taxon>Preaxostyla</taxon>
        <taxon>Paratrimastigidae</taxon>
        <taxon>Paratrimastix</taxon>
    </lineage>
</organism>
<sequence>MADLPPPPPGFLEKHGIETVTTTLLESVRDGIKDAQTELASKRPNRKGAPLSLLYPHSKLVEEDVNLGSGAVLFFRFIFGLVLIFLVLGAVSVVVVVENTQGGGTCRTTFGSYSFFNIMFVTDGLLNTIIDVEGPNPDGFGYNVDVMTDKKVDSSGYLAVGFPLIESPEREYTRVENGYPYSTVRSGKCPDKQGSVYMFRTPPNTESWRYWTLDHVICSSECLNPTGSSSSDASFGATVVLYKPFIIIAAPNATSPDGTYPDAGRVCVFKRTCPDDKESGECQYTHQLTLTSPTPAISRHFGRSLGYVTDDMTDALTYVGVAADEGPVTLFKVNATGTQWTTTYVQPSQLKGPSISMGRKLLAVGAPTDNAGKGKVLAVFNFPDYFNGATLRPITLPLAGNEEPHTSTNFGQTLNVDAGDEEILVGEDGAIYSYVADGTTFVRKPTAFRERMTAGNATWNYWTMLMGDVTTRGDRLPGLGTQMESYSTQRQAEHPFVMLGFPDEFNGRGRTLLLRRGVGQGWELPNAEVATFELALDKANFSCNSTAASDLHLGQATAVSPSAVAAGGRGIVAVFSARKPLYGFGFYYATEWITDALLIIFIYWYKLHSMKYQDRHKHLQMSISDYQVMIKGLTGRAADADAIAEVMSTYGTVHQTLYLRIFT</sequence>
<keyword evidence="3" id="KW-1185">Reference proteome</keyword>
<feature type="transmembrane region" description="Helical" evidence="1">
    <location>
        <begin position="585"/>
        <end position="605"/>
    </location>
</feature>
<evidence type="ECO:0000313" key="3">
    <source>
        <dbReference type="Proteomes" id="UP001141327"/>
    </source>
</evidence>
<dbReference type="Proteomes" id="UP001141327">
    <property type="component" value="Unassembled WGS sequence"/>
</dbReference>
<gene>
    <name evidence="2" type="ORF">PAPYR_7184</name>
</gene>
<keyword evidence="1" id="KW-0472">Membrane</keyword>
<keyword evidence="1" id="KW-0812">Transmembrane</keyword>
<proteinExistence type="predicted"/>
<keyword evidence="1" id="KW-1133">Transmembrane helix</keyword>
<accession>A0ABQ8UG67</accession>
<dbReference type="PANTHER" id="PTHR36220:SF1">
    <property type="entry name" value="GAMMA TUBULIN COMPLEX COMPONENT C-TERMINAL DOMAIN-CONTAINING PROTEIN"/>
    <property type="match status" value="1"/>
</dbReference>
<dbReference type="EMBL" id="JAPMOS010000048">
    <property type="protein sequence ID" value="KAJ4457372.1"/>
    <property type="molecule type" value="Genomic_DNA"/>
</dbReference>